<evidence type="ECO:0000313" key="4">
    <source>
        <dbReference type="Proteomes" id="UP000285236"/>
    </source>
</evidence>
<name>A0AA93BE20_9BACT</name>
<dbReference type="RefSeq" id="WP_118079195.1">
    <property type="nucleotide sequence ID" value="NZ_QRYP01000005.1"/>
</dbReference>
<dbReference type="InterPro" id="IPR024311">
    <property type="entry name" value="Lipocalin-like"/>
</dbReference>
<sequence length="162" mass="18402">MKKLHFSLMAILFALFSMVSFTACSSSDDDDTPASGDIKTNIVGTWELTHIKGWYWADDEDDSHITVDKSPESDDKFRFSLNANGGCIWYDYDAGTWKSYSGITKYELNANILIIKDSYFSGDETDWKTCKRFKIVSIKGNTMICTVCLMDEGDTELTFTKR</sequence>
<dbReference type="Pfam" id="PF13648">
    <property type="entry name" value="Lipocalin_4"/>
    <property type="match status" value="1"/>
</dbReference>
<dbReference type="AlphaFoldDB" id="A0AA93BE20"/>
<keyword evidence="1" id="KW-0732">Signal</keyword>
<dbReference type="PROSITE" id="PS51257">
    <property type="entry name" value="PROKAR_LIPOPROTEIN"/>
    <property type="match status" value="1"/>
</dbReference>
<feature type="domain" description="Lipocalin-like" evidence="2">
    <location>
        <begin position="42"/>
        <end position="143"/>
    </location>
</feature>
<proteinExistence type="predicted"/>
<feature type="chain" id="PRO_5041634777" description="Lipocalin-like domain-containing protein" evidence="1">
    <location>
        <begin position="23"/>
        <end position="162"/>
    </location>
</feature>
<evidence type="ECO:0000256" key="1">
    <source>
        <dbReference type="SAM" id="SignalP"/>
    </source>
</evidence>
<gene>
    <name evidence="3" type="ORF">DWW35_03630</name>
</gene>
<feature type="signal peptide" evidence="1">
    <location>
        <begin position="1"/>
        <end position="22"/>
    </location>
</feature>
<protein>
    <recommendedName>
        <fullName evidence="2">Lipocalin-like domain-containing protein</fullName>
    </recommendedName>
</protein>
<comment type="caution">
    <text evidence="3">The sequence shown here is derived from an EMBL/GenBank/DDBJ whole genome shotgun (WGS) entry which is preliminary data.</text>
</comment>
<accession>A0AA93BE20</accession>
<organism evidence="3 4">
    <name type="scientific">Segatella copri</name>
    <dbReference type="NCBI Taxonomy" id="165179"/>
    <lineage>
        <taxon>Bacteria</taxon>
        <taxon>Pseudomonadati</taxon>
        <taxon>Bacteroidota</taxon>
        <taxon>Bacteroidia</taxon>
        <taxon>Bacteroidales</taxon>
        <taxon>Prevotellaceae</taxon>
        <taxon>Segatella</taxon>
    </lineage>
</organism>
<evidence type="ECO:0000259" key="2">
    <source>
        <dbReference type="Pfam" id="PF13648"/>
    </source>
</evidence>
<dbReference type="Proteomes" id="UP000285236">
    <property type="component" value="Unassembled WGS sequence"/>
</dbReference>
<dbReference type="EMBL" id="QRYP01000005">
    <property type="protein sequence ID" value="RGU99830.1"/>
    <property type="molecule type" value="Genomic_DNA"/>
</dbReference>
<reference evidence="3 4" key="1">
    <citation type="submission" date="2018-08" db="EMBL/GenBank/DDBJ databases">
        <title>A genome reference for cultivated species of the human gut microbiota.</title>
        <authorList>
            <person name="Zou Y."/>
            <person name="Xue W."/>
            <person name="Luo G."/>
        </authorList>
    </citation>
    <scope>NUCLEOTIDE SEQUENCE [LARGE SCALE GENOMIC DNA]</scope>
    <source>
        <strain evidence="3 4">AF15-25</strain>
    </source>
</reference>
<evidence type="ECO:0000313" key="3">
    <source>
        <dbReference type="EMBL" id="RGU99830.1"/>
    </source>
</evidence>